<gene>
    <name evidence="3" type="ORF">LELG_05201</name>
</gene>
<evidence type="ECO:0000313" key="3">
    <source>
        <dbReference type="EMBL" id="EDK47020.1"/>
    </source>
</evidence>
<feature type="compositionally biased region" description="Low complexity" evidence="1">
    <location>
        <begin position="93"/>
        <end position="110"/>
    </location>
</feature>
<feature type="compositionally biased region" description="Polar residues" evidence="1">
    <location>
        <begin position="130"/>
        <end position="140"/>
    </location>
</feature>
<feature type="compositionally biased region" description="Polar residues" evidence="1">
    <location>
        <begin position="563"/>
        <end position="578"/>
    </location>
</feature>
<keyword evidence="4" id="KW-1185">Reference proteome</keyword>
<dbReference type="SUPFAM" id="SSF50978">
    <property type="entry name" value="WD40 repeat-like"/>
    <property type="match status" value="1"/>
</dbReference>
<dbReference type="Proteomes" id="UP000001996">
    <property type="component" value="Unassembled WGS sequence"/>
</dbReference>
<feature type="region of interest" description="Disordered" evidence="1">
    <location>
        <begin position="563"/>
        <end position="582"/>
    </location>
</feature>
<dbReference type="InterPro" id="IPR036322">
    <property type="entry name" value="WD40_repeat_dom_sf"/>
</dbReference>
<dbReference type="Pfam" id="PF10313">
    <property type="entry name" value="DUF2415"/>
    <property type="match status" value="1"/>
</dbReference>
<feature type="compositionally biased region" description="Polar residues" evidence="1">
    <location>
        <begin position="1"/>
        <end position="14"/>
    </location>
</feature>
<dbReference type="OMA" id="RPGHQSG"/>
<feature type="compositionally biased region" description="Basic and acidic residues" evidence="1">
    <location>
        <begin position="17"/>
        <end position="31"/>
    </location>
</feature>
<proteinExistence type="predicted"/>
<sequence>MTIHHTSSPTSVAELTSADKHQHQHIEHQEQEQSQGQEQSGTRTGTQGQEQEQELGQEPGQEPGQSQEQEQGQEQEGPQQQRDGLQPHDEQGLQKQTQSQQDQEQHQNQAGFVNHAHPPHQPIKRRRKSSITPPFASSSQNYNKISEYYNRIYHNYYHSKHVLSPNPRYVSIKTSVNHWQLRDLLKYCPNENQICFTKNDTIQYYDFDTMTTGEKTVNFDYYPRCFDISGEYTATGGLLTSTSSKTMNLTNVLESSTLQQQQQQLLQQHQLQLASPLMRRNIAKGLFSLCRGDQTHTIKIGEQINNDVKINPVSNQNLQIHLSNNDSHLYCMDVSNSQFTITNKINCEQNTCLNASAKNPRSNLITVVGDSSSIFIVDPLLKSPVTKTIKGDHDGGFSVSYHPDGNIFSTVFQDGICQLYDLRNLSSPLHEFESTRMGHQSGAFRVCKISQTSGLNCGSELMVIAEHVGRVHLVDLKTMERQVIVVPAALDQFATHQLNGTSGVREMEIYGEQGTMLQQSQGFNSPLVYEYEYLVNKKIFKDFSYDSMNESLGDVLNMLRRNSQPLNPLQTPPHYQQHNQRHQLPLQQQEYHRQQQQQQQQQMRQVYDEIDLDQQLNEIYRTYTPHSTAINHSGSNSSTNSVSSSIYHSGWCEDSYQQLTNHVHGEMELSGVDFIPGATYDGGGSGSGAEMRIAIACQDAGMVLWDVNSMLRRSIGGSFEFV</sequence>
<dbReference type="KEGG" id="lel:PVL30_005332"/>
<evidence type="ECO:0000313" key="4">
    <source>
        <dbReference type="Proteomes" id="UP000001996"/>
    </source>
</evidence>
<dbReference type="HOGENOM" id="CLU_027079_0_0_1"/>
<protein>
    <recommendedName>
        <fullName evidence="2">DUF2415 domain-containing protein</fullName>
    </recommendedName>
</protein>
<dbReference type="AlphaFoldDB" id="A5E6G2"/>
<dbReference type="InterPro" id="IPR015943">
    <property type="entry name" value="WD40/YVTN_repeat-like_dom_sf"/>
</dbReference>
<feature type="domain" description="DUF2415" evidence="2">
    <location>
        <begin position="442"/>
        <end position="485"/>
    </location>
</feature>
<dbReference type="GeneID" id="5230780"/>
<accession>A5E6G2</accession>
<dbReference type="InParanoid" id="A5E6G2"/>
<dbReference type="OrthoDB" id="418169at2759"/>
<dbReference type="InterPro" id="IPR001680">
    <property type="entry name" value="WD40_rpt"/>
</dbReference>
<dbReference type="VEuPathDB" id="FungiDB:LELG_05201"/>
<organism evidence="3 4">
    <name type="scientific">Lodderomyces elongisporus (strain ATCC 11503 / CBS 2605 / JCM 1781 / NBRC 1676 / NRRL YB-4239)</name>
    <name type="common">Yeast</name>
    <name type="synonym">Saccharomyces elongisporus</name>
    <dbReference type="NCBI Taxonomy" id="379508"/>
    <lineage>
        <taxon>Eukaryota</taxon>
        <taxon>Fungi</taxon>
        <taxon>Dikarya</taxon>
        <taxon>Ascomycota</taxon>
        <taxon>Saccharomycotina</taxon>
        <taxon>Pichiomycetes</taxon>
        <taxon>Debaryomycetaceae</taxon>
        <taxon>Candida/Lodderomyces clade</taxon>
        <taxon>Lodderomyces</taxon>
    </lineage>
</organism>
<dbReference type="PANTHER" id="PTHR43991:SF9">
    <property type="entry name" value="DUF2415 DOMAIN-CONTAINING PROTEIN"/>
    <property type="match status" value="1"/>
</dbReference>
<feature type="region of interest" description="Disordered" evidence="1">
    <location>
        <begin position="1"/>
        <end position="140"/>
    </location>
</feature>
<feature type="compositionally biased region" description="Low complexity" evidence="1">
    <location>
        <begin position="32"/>
        <end position="81"/>
    </location>
</feature>
<reference evidence="3 4" key="1">
    <citation type="journal article" date="2009" name="Nature">
        <title>Evolution of pathogenicity and sexual reproduction in eight Candida genomes.</title>
        <authorList>
            <person name="Butler G."/>
            <person name="Rasmussen M.D."/>
            <person name="Lin M.F."/>
            <person name="Santos M.A."/>
            <person name="Sakthikumar S."/>
            <person name="Munro C.A."/>
            <person name="Rheinbay E."/>
            <person name="Grabherr M."/>
            <person name="Forche A."/>
            <person name="Reedy J.L."/>
            <person name="Agrafioti I."/>
            <person name="Arnaud M.B."/>
            <person name="Bates S."/>
            <person name="Brown A.J."/>
            <person name="Brunke S."/>
            <person name="Costanzo M.C."/>
            <person name="Fitzpatrick D.A."/>
            <person name="de Groot P.W."/>
            <person name="Harris D."/>
            <person name="Hoyer L.L."/>
            <person name="Hube B."/>
            <person name="Klis F.M."/>
            <person name="Kodira C."/>
            <person name="Lennard N."/>
            <person name="Logue M.E."/>
            <person name="Martin R."/>
            <person name="Neiman A.M."/>
            <person name="Nikolaou E."/>
            <person name="Quail M.A."/>
            <person name="Quinn J."/>
            <person name="Santos M.C."/>
            <person name="Schmitzberger F.F."/>
            <person name="Sherlock G."/>
            <person name="Shah P."/>
            <person name="Silverstein K.A."/>
            <person name="Skrzypek M.S."/>
            <person name="Soll D."/>
            <person name="Staggs R."/>
            <person name="Stansfield I."/>
            <person name="Stumpf M.P."/>
            <person name="Sudbery P.E."/>
            <person name="Srikantha T."/>
            <person name="Zeng Q."/>
            <person name="Berman J."/>
            <person name="Berriman M."/>
            <person name="Heitman J."/>
            <person name="Gow N.A."/>
            <person name="Lorenz M.C."/>
            <person name="Birren B.W."/>
            <person name="Kellis M."/>
            <person name="Cuomo C.A."/>
        </authorList>
    </citation>
    <scope>NUCLEOTIDE SEQUENCE [LARGE SCALE GENOMIC DNA]</scope>
    <source>
        <strain evidence="4">ATCC 11503 / BCRC 21390 / CBS 2605 / JCM 1781 / NBRC 1676 / NRRL YB-4239</strain>
    </source>
</reference>
<name>A5E6G2_LODEL</name>
<dbReference type="InterPro" id="IPR019417">
    <property type="entry name" value="DUF2415"/>
</dbReference>
<dbReference type="Gene3D" id="2.130.10.10">
    <property type="entry name" value="YVTN repeat-like/Quinoprotein amine dehydrogenase"/>
    <property type="match status" value="1"/>
</dbReference>
<evidence type="ECO:0000259" key="2">
    <source>
        <dbReference type="Pfam" id="PF10313"/>
    </source>
</evidence>
<dbReference type="SMART" id="SM00320">
    <property type="entry name" value="WD40"/>
    <property type="match status" value="2"/>
</dbReference>
<dbReference type="PANTHER" id="PTHR43991">
    <property type="entry name" value="WD REPEAT PROTEIN (AFU_ORTHOLOGUE AFUA_8G05640)-RELATED"/>
    <property type="match status" value="1"/>
</dbReference>
<dbReference type="eggNOG" id="KOG4532">
    <property type="taxonomic scope" value="Eukaryota"/>
</dbReference>
<evidence type="ECO:0000256" key="1">
    <source>
        <dbReference type="SAM" id="MobiDB-lite"/>
    </source>
</evidence>
<dbReference type="EMBL" id="CH981531">
    <property type="protein sequence ID" value="EDK47020.1"/>
    <property type="molecule type" value="Genomic_DNA"/>
</dbReference>